<dbReference type="GO" id="GO:0008483">
    <property type="term" value="F:transaminase activity"/>
    <property type="evidence" value="ECO:0007669"/>
    <property type="project" value="UniProtKB-KW"/>
</dbReference>
<dbReference type="PANTHER" id="PTHR43094:SF1">
    <property type="entry name" value="AMINOTRANSFERASE CLASS-III"/>
    <property type="match status" value="1"/>
</dbReference>
<dbReference type="Gene3D" id="3.90.1150.10">
    <property type="entry name" value="Aspartate Aminotransferase, domain 1"/>
    <property type="match status" value="1"/>
</dbReference>
<evidence type="ECO:0000256" key="1">
    <source>
        <dbReference type="ARBA" id="ARBA00008954"/>
    </source>
</evidence>
<evidence type="ECO:0000313" key="5">
    <source>
        <dbReference type="Proteomes" id="UP001209083"/>
    </source>
</evidence>
<sequence length="411" mass="44346">MSTSFWHPQAMMSTVKNNEIVIDRGEGSYLWTEDGTKLLDATAALWYANIGHGRPEIATAVAKQMQKLEHYQTFDKYATRPTLELCDRIVDLAPFDDGAKVLLGSGGSDAIETAAKLARRYFTATGRPDKRIIISRQQAYHGLHGHGTSLGWLPANREGYGELDPAVLRASATDWHDVEKTIMNTGPELIAAFFCEPVIGTGGVIFPGAEYLAEVRELCRKHDILFVSDEVITGFGRTGKWFASERFDLQPDMMTFAKGVTSGYLPLGGLVVAPHVAEPFFADEGSLSFRHGVTYSGHAAVCAAALANIDVLERENLVQRVASLETVLADALAPLAELDGVIDVRAGVGLLGAVELRDAQLANKVEAHGLGHGVLLRKIVGGNVIQISPPFIITEDEIQLIADTIAAALGE</sequence>
<dbReference type="InterPro" id="IPR015422">
    <property type="entry name" value="PyrdxlP-dep_Trfase_small"/>
</dbReference>
<evidence type="ECO:0000313" key="4">
    <source>
        <dbReference type="EMBL" id="WGW13886.1"/>
    </source>
</evidence>
<evidence type="ECO:0000256" key="3">
    <source>
        <dbReference type="RuleBase" id="RU003560"/>
    </source>
</evidence>
<evidence type="ECO:0000256" key="2">
    <source>
        <dbReference type="ARBA" id="ARBA00022898"/>
    </source>
</evidence>
<keyword evidence="2 3" id="KW-0663">Pyridoxal phosphate</keyword>
<dbReference type="InterPro" id="IPR015421">
    <property type="entry name" value="PyrdxlP-dep_Trfase_major"/>
</dbReference>
<dbReference type="RefSeq" id="WP_349640709.1">
    <property type="nucleotide sequence ID" value="NZ_CP090958.1"/>
</dbReference>
<dbReference type="PIRSF" id="PIRSF000521">
    <property type="entry name" value="Transaminase_4ab_Lys_Orn"/>
    <property type="match status" value="1"/>
</dbReference>
<dbReference type="PROSITE" id="PS00600">
    <property type="entry name" value="AA_TRANSFER_CLASS_3"/>
    <property type="match status" value="1"/>
</dbReference>
<dbReference type="SUPFAM" id="SSF53383">
    <property type="entry name" value="PLP-dependent transferases"/>
    <property type="match status" value="1"/>
</dbReference>
<comment type="similarity">
    <text evidence="1 3">Belongs to the class-III pyridoxal-phosphate-dependent aminotransferase family.</text>
</comment>
<accession>A0ABY8R0C5</accession>
<organism evidence="4 5">
    <name type="scientific">Saxibacter everestensis</name>
    <dbReference type="NCBI Taxonomy" id="2909229"/>
    <lineage>
        <taxon>Bacteria</taxon>
        <taxon>Bacillati</taxon>
        <taxon>Actinomycetota</taxon>
        <taxon>Actinomycetes</taxon>
        <taxon>Micrococcales</taxon>
        <taxon>Brevibacteriaceae</taxon>
        <taxon>Saxibacter</taxon>
    </lineage>
</organism>
<name>A0ABY8R0C5_9MICO</name>
<proteinExistence type="inferred from homology"/>
<dbReference type="PANTHER" id="PTHR43094">
    <property type="entry name" value="AMINOTRANSFERASE"/>
    <property type="match status" value="1"/>
</dbReference>
<dbReference type="CDD" id="cd00610">
    <property type="entry name" value="OAT_like"/>
    <property type="match status" value="1"/>
</dbReference>
<dbReference type="Gene3D" id="3.40.640.10">
    <property type="entry name" value="Type I PLP-dependent aspartate aminotransferase-like (Major domain)"/>
    <property type="match status" value="1"/>
</dbReference>
<dbReference type="InterPro" id="IPR005814">
    <property type="entry name" value="Aminotrans_3"/>
</dbReference>
<dbReference type="Proteomes" id="UP001209083">
    <property type="component" value="Chromosome"/>
</dbReference>
<dbReference type="InterPro" id="IPR049704">
    <property type="entry name" value="Aminotrans_3_PPA_site"/>
</dbReference>
<dbReference type="InterPro" id="IPR015424">
    <property type="entry name" value="PyrdxlP-dep_Trfase"/>
</dbReference>
<keyword evidence="5" id="KW-1185">Reference proteome</keyword>
<keyword evidence="4" id="KW-0808">Transferase</keyword>
<dbReference type="Pfam" id="PF00202">
    <property type="entry name" value="Aminotran_3"/>
    <property type="match status" value="1"/>
</dbReference>
<reference evidence="4 5" key="1">
    <citation type="submission" date="2023-05" db="EMBL/GenBank/DDBJ databases">
        <title>Lithophilousrod everest ZFBP1038 complete genpme.</title>
        <authorList>
            <person name="Tian M."/>
        </authorList>
    </citation>
    <scope>NUCLEOTIDE SEQUENCE [LARGE SCALE GENOMIC DNA]</scope>
    <source>
        <strain evidence="4 5">ZFBP1038</strain>
    </source>
</reference>
<dbReference type="EMBL" id="CP090958">
    <property type="protein sequence ID" value="WGW13886.1"/>
    <property type="molecule type" value="Genomic_DNA"/>
</dbReference>
<protein>
    <submittedName>
        <fullName evidence="4">Aminotransferase class III-fold pyridoxal phosphate-dependent enzyme</fullName>
    </submittedName>
</protein>
<keyword evidence="4" id="KW-0032">Aminotransferase</keyword>
<gene>
    <name evidence="4" type="ORF">LWF01_09160</name>
</gene>